<dbReference type="EC" id="2.3.1.-" evidence="2"/>
<proteinExistence type="predicted"/>
<sequence length="145" mass="16199">MTPDTVTIDHGDWATLGHWCRPIRTAVFVDEQKIPPAEEWDDDDHTAVHFVLFDQGEALGTARLLPDGHIGRVALLKNSRGRGLGHRLMHDVMDHGMRLHSRLVLSAQTHALGFYEHLGFVATGDEFLEAGIAHRTMVYAVEVND</sequence>
<gene>
    <name evidence="2" type="ORF">QC825_12710</name>
</gene>
<dbReference type="Gene3D" id="3.40.630.30">
    <property type="match status" value="1"/>
</dbReference>
<evidence type="ECO:0000259" key="1">
    <source>
        <dbReference type="PROSITE" id="PS51186"/>
    </source>
</evidence>
<dbReference type="Pfam" id="PF13673">
    <property type="entry name" value="Acetyltransf_10"/>
    <property type="match status" value="1"/>
</dbReference>
<dbReference type="EMBL" id="JARWAO010000007">
    <property type="protein sequence ID" value="MDR5896930.1"/>
    <property type="molecule type" value="Genomic_DNA"/>
</dbReference>
<dbReference type="InterPro" id="IPR016181">
    <property type="entry name" value="Acyl_CoA_acyltransferase"/>
</dbReference>
<dbReference type="PROSITE" id="PS51186">
    <property type="entry name" value="GNAT"/>
    <property type="match status" value="1"/>
</dbReference>
<dbReference type="InterPro" id="IPR000182">
    <property type="entry name" value="GNAT_dom"/>
</dbReference>
<evidence type="ECO:0000313" key="3">
    <source>
        <dbReference type="Proteomes" id="UP001269375"/>
    </source>
</evidence>
<protein>
    <submittedName>
        <fullName evidence="2">GNAT family N-acetyltransferase</fullName>
        <ecNumber evidence="2">2.3.1.-</ecNumber>
    </submittedName>
</protein>
<keyword evidence="3" id="KW-1185">Reference proteome</keyword>
<reference evidence="2 3" key="1">
    <citation type="submission" date="2023-04" db="EMBL/GenBank/DDBJ databases">
        <title>A long-awaited taxogenomic arrangement of the family Halomonadaceae.</title>
        <authorList>
            <person name="De La Haba R."/>
            <person name="Chuvochina M."/>
            <person name="Wittouck S."/>
            <person name="Arahal D.R."/>
            <person name="Sanchez-Porro C."/>
            <person name="Hugenholtz P."/>
            <person name="Ventosa A."/>
        </authorList>
    </citation>
    <scope>NUCLEOTIDE SEQUENCE [LARGE SCALE GENOMIC DNA]</scope>
    <source>
        <strain evidence="2 3">DSM 22428</strain>
    </source>
</reference>
<dbReference type="RefSeq" id="WP_251593743.1">
    <property type="nucleotide sequence ID" value="NZ_JAMLJI010000003.1"/>
</dbReference>
<organism evidence="2 3">
    <name type="scientific">Larsenimonas suaedae</name>
    <dbReference type="NCBI Taxonomy" id="1851019"/>
    <lineage>
        <taxon>Bacteria</taxon>
        <taxon>Pseudomonadati</taxon>
        <taxon>Pseudomonadota</taxon>
        <taxon>Gammaproteobacteria</taxon>
        <taxon>Oceanospirillales</taxon>
        <taxon>Halomonadaceae</taxon>
        <taxon>Larsenimonas</taxon>
    </lineage>
</organism>
<name>A0ABU1GY27_9GAMM</name>
<evidence type="ECO:0000313" key="2">
    <source>
        <dbReference type="EMBL" id="MDR5896930.1"/>
    </source>
</evidence>
<keyword evidence="2" id="KW-0808">Transferase</keyword>
<accession>A0ABU1GY27</accession>
<keyword evidence="2" id="KW-0012">Acyltransferase</keyword>
<dbReference type="SUPFAM" id="SSF55729">
    <property type="entry name" value="Acyl-CoA N-acyltransferases (Nat)"/>
    <property type="match status" value="1"/>
</dbReference>
<comment type="caution">
    <text evidence="2">The sequence shown here is derived from an EMBL/GenBank/DDBJ whole genome shotgun (WGS) entry which is preliminary data.</text>
</comment>
<feature type="domain" description="N-acetyltransferase" evidence="1">
    <location>
        <begin position="3"/>
        <end position="142"/>
    </location>
</feature>
<dbReference type="GO" id="GO:0016746">
    <property type="term" value="F:acyltransferase activity"/>
    <property type="evidence" value="ECO:0007669"/>
    <property type="project" value="UniProtKB-KW"/>
</dbReference>
<dbReference type="Proteomes" id="UP001269375">
    <property type="component" value="Unassembled WGS sequence"/>
</dbReference>
<dbReference type="CDD" id="cd04301">
    <property type="entry name" value="NAT_SF"/>
    <property type="match status" value="1"/>
</dbReference>